<evidence type="ECO:0000313" key="2">
    <source>
        <dbReference type="EMBL" id="ANA86188.1"/>
    </source>
</evidence>
<feature type="region of interest" description="Disordered" evidence="1">
    <location>
        <begin position="494"/>
        <end position="538"/>
    </location>
</feature>
<protein>
    <submittedName>
        <fullName evidence="2">Portal protein</fullName>
    </submittedName>
</protein>
<name>A0A160DED3_9CAUD</name>
<proteinExistence type="predicted"/>
<gene>
    <name evidence="2" type="primary">32</name>
    <name evidence="2" type="ORF">PBI_SMOOTHIE_32</name>
</gene>
<accession>A0A160DED3</accession>
<dbReference type="InterPro" id="IPR021145">
    <property type="entry name" value="Portal_protein_SPP1_Gp6-like"/>
</dbReference>
<dbReference type="Proteomes" id="UP000201458">
    <property type="component" value="Segment"/>
</dbReference>
<dbReference type="EMBL" id="KU998244">
    <property type="protein sequence ID" value="ANA86188.1"/>
    <property type="molecule type" value="Genomic_DNA"/>
</dbReference>
<sequence>MESEPQPDTPEFTFIKLMERMNADLEENERVQSPYAPSTRMERLNLLWDYLIGNPPLPQVADRYQDIFRQVMRKARSNWALLITESMVDRSRINSVSSEVDQDFDGDDVARRIHEFSGFGSFLSDLQTHLFCFGEAYARVLKPEEVIGEDQESPAVGPEGTPPMFTVEDPRNCVGWEDPRRPGKLMAWVKVWDDELLDQQVAVMYWQSVQYIARREPGTYSESFDPEEWDWTSGVEGETPQTALPELAGFGGVPVVKFANKMGMGEFEPHLDVLDRLMDQTLQRIVIAWYQSFKQRAVIGDLDGGEDFSERDQVNSLIRDLRDGDTGELQNLFEADPGALWVVPEGVKFWESTEAQLEPIQLAHRDDLRELAAATRTPLSMFHPDGANQTAQGSEMQEKAHVDKIQDRQSRMTPGVVLLHQIAFAYAQDEPRTVGVRVAWANASRMSMQIMADAIQKTQGVLSRKRQLILIWGMTPDEVRLNETELLQEQMMAQSMAVSAPAPGGAADEQPAGGNGAPPTDDQQQPAAAAEPAPTGAE</sequence>
<evidence type="ECO:0000256" key="1">
    <source>
        <dbReference type="SAM" id="MobiDB-lite"/>
    </source>
</evidence>
<reference evidence="2 3" key="1">
    <citation type="submission" date="2016-03" db="EMBL/GenBank/DDBJ databases">
        <authorList>
            <person name="Montgomery M.T."/>
            <person name="Guerrero C.A."/>
            <person name="Mavrich T.N."/>
            <person name="Pope W.H."/>
            <person name="Garlena R.A."/>
            <person name="Russell D.A."/>
            <person name="Jacobs-Sera D."/>
            <person name="Hendrix R.W."/>
            <person name="Hatfull G.F."/>
        </authorList>
    </citation>
    <scope>NUCLEOTIDE SEQUENCE [LARGE SCALE GENOMIC DNA]</scope>
</reference>
<evidence type="ECO:0000313" key="3">
    <source>
        <dbReference type="Proteomes" id="UP000201458"/>
    </source>
</evidence>
<organism evidence="2 3">
    <name type="scientific">Gordonia phage Smoothie</name>
    <dbReference type="NCBI Taxonomy" id="1838078"/>
    <lineage>
        <taxon>Viruses</taxon>
        <taxon>Duplodnaviria</taxon>
        <taxon>Heunggongvirae</taxon>
        <taxon>Uroviricota</taxon>
        <taxon>Caudoviricetes</taxon>
        <taxon>Smoothievirus</taxon>
        <taxon>Smoothievirus smoothie</taxon>
    </lineage>
</organism>
<dbReference type="KEGG" id="vg:28378491"/>
<dbReference type="GeneID" id="28378491"/>
<keyword evidence="3" id="KW-1185">Reference proteome</keyword>
<dbReference type="RefSeq" id="YP_009269145.1">
    <property type="nucleotide sequence ID" value="NC_030696.1"/>
</dbReference>
<feature type="compositionally biased region" description="Low complexity" evidence="1">
    <location>
        <begin position="517"/>
        <end position="538"/>
    </location>
</feature>
<dbReference type="Pfam" id="PF05133">
    <property type="entry name" value="SPP1_portal"/>
    <property type="match status" value="1"/>
</dbReference>